<dbReference type="EMBL" id="JANKHO010003979">
    <property type="protein sequence ID" value="KAJ3479666.1"/>
    <property type="molecule type" value="Genomic_DNA"/>
</dbReference>
<keyword evidence="3" id="KW-1185">Reference proteome</keyword>
<comment type="caution">
    <text evidence="2">The sequence shown here is derived from an EMBL/GenBank/DDBJ whole genome shotgun (WGS) entry which is preliminary data.</text>
</comment>
<sequence length="177" mass="19677">MSTSERPSKRPRLAHNSFMDVEAQVSDDEVGDEEEMLYEEEGPSPLRSSFLVFPRGLPQRTELNEEEEAYDTIKTHAQLRQAMDDEGEDVWQSLLERAHARTARPSSFLGESPGVQDPPTTGELWEIGCTPGREEAVAFKVLARSTHPTSPQFLARAVIGRWTSIGRVYAESAAGGM</sequence>
<evidence type="ECO:0000256" key="1">
    <source>
        <dbReference type="SAM" id="MobiDB-lite"/>
    </source>
</evidence>
<dbReference type="Proteomes" id="UP001148786">
    <property type="component" value="Unassembled WGS sequence"/>
</dbReference>
<dbReference type="AlphaFoldDB" id="A0A9W8JM32"/>
<name>A0A9W8JM32_9AGAR</name>
<gene>
    <name evidence="2" type="ORF">NLJ89_g12318</name>
</gene>
<feature type="region of interest" description="Disordered" evidence="1">
    <location>
        <begin position="1"/>
        <end position="31"/>
    </location>
</feature>
<accession>A0A9W8JM32</accession>
<evidence type="ECO:0000313" key="2">
    <source>
        <dbReference type="EMBL" id="KAJ3479666.1"/>
    </source>
</evidence>
<proteinExistence type="predicted"/>
<evidence type="ECO:0000313" key="3">
    <source>
        <dbReference type="Proteomes" id="UP001148786"/>
    </source>
</evidence>
<organism evidence="2 3">
    <name type="scientific">Agrocybe chaxingu</name>
    <dbReference type="NCBI Taxonomy" id="84603"/>
    <lineage>
        <taxon>Eukaryota</taxon>
        <taxon>Fungi</taxon>
        <taxon>Dikarya</taxon>
        <taxon>Basidiomycota</taxon>
        <taxon>Agaricomycotina</taxon>
        <taxon>Agaricomycetes</taxon>
        <taxon>Agaricomycetidae</taxon>
        <taxon>Agaricales</taxon>
        <taxon>Agaricineae</taxon>
        <taxon>Strophariaceae</taxon>
        <taxon>Agrocybe</taxon>
    </lineage>
</organism>
<protein>
    <submittedName>
        <fullName evidence="2">Uncharacterized protein</fullName>
    </submittedName>
</protein>
<reference evidence="2" key="1">
    <citation type="submission" date="2022-07" db="EMBL/GenBank/DDBJ databases">
        <title>Genome Sequence of Agrocybe chaxingu.</title>
        <authorList>
            <person name="Buettner E."/>
        </authorList>
    </citation>
    <scope>NUCLEOTIDE SEQUENCE</scope>
    <source>
        <strain evidence="2">MP-N11</strain>
    </source>
</reference>